<gene>
    <name evidence="2" type="ORF">ENW11_11145</name>
</gene>
<organism evidence="2">
    <name type="scientific">Candidatus Caldatribacterium saccharofermentans</name>
    <dbReference type="NCBI Taxonomy" id="1454753"/>
    <lineage>
        <taxon>Bacteria</taxon>
        <taxon>Pseudomonadati</taxon>
        <taxon>Atribacterota</taxon>
        <taxon>Atribacteria</taxon>
        <taxon>Atribacterales</taxon>
        <taxon>Candidatus Caldatribacteriaceae</taxon>
        <taxon>Candidatus Caldatribacterium</taxon>
    </lineage>
</organism>
<dbReference type="InterPro" id="IPR007842">
    <property type="entry name" value="HEPN_dom"/>
</dbReference>
<dbReference type="SMART" id="SM00748">
    <property type="entry name" value="HEPN"/>
    <property type="match status" value="1"/>
</dbReference>
<evidence type="ECO:0000259" key="1">
    <source>
        <dbReference type="PROSITE" id="PS50910"/>
    </source>
</evidence>
<comment type="caution">
    <text evidence="2">The sequence shown here is derived from an EMBL/GenBank/DDBJ whole genome shotgun (WGS) entry which is preliminary data.</text>
</comment>
<accession>A0A7V4TZU2</accession>
<dbReference type="EMBL" id="DTIY01000089">
    <property type="protein sequence ID" value="HGY40343.1"/>
    <property type="molecule type" value="Genomic_DNA"/>
</dbReference>
<dbReference type="AlphaFoldDB" id="A0A7V4TZU2"/>
<dbReference type="SUPFAM" id="SSF81593">
    <property type="entry name" value="Nucleotidyltransferase substrate binding subunit/domain"/>
    <property type="match status" value="1"/>
</dbReference>
<proteinExistence type="predicted"/>
<reference evidence="2" key="1">
    <citation type="journal article" date="2020" name="mSystems">
        <title>Genome- and Community-Level Interaction Insights into Carbon Utilization and Element Cycling Functions of Hydrothermarchaeota in Hydrothermal Sediment.</title>
        <authorList>
            <person name="Zhou Z."/>
            <person name="Liu Y."/>
            <person name="Xu W."/>
            <person name="Pan J."/>
            <person name="Luo Z.H."/>
            <person name="Li M."/>
        </authorList>
    </citation>
    <scope>NUCLEOTIDE SEQUENCE [LARGE SCALE GENOMIC DNA]</scope>
    <source>
        <strain evidence="2">SpSt-82</strain>
    </source>
</reference>
<evidence type="ECO:0000313" key="2">
    <source>
        <dbReference type="EMBL" id="HGY40343.1"/>
    </source>
</evidence>
<name>A0A7V4TZU2_9BACT</name>
<feature type="domain" description="HEPN" evidence="1">
    <location>
        <begin position="13"/>
        <end position="125"/>
    </location>
</feature>
<protein>
    <submittedName>
        <fullName evidence="2">HEPN domain-containing protein</fullName>
    </submittedName>
</protein>
<sequence>MRGTPEAEGWRWLEQAKEDLKWAEDLAERGGYYLACFLAQQVAEKAIKAYLYARGEEIVLGHSIGRLCEAAGSSEPLFLEKGRRWAILDSYYIPTRYPNGLAENIPARVYTKEAAEQAVAMAREVVEFVEPLLQDRSK</sequence>
<dbReference type="PROSITE" id="PS50910">
    <property type="entry name" value="HEPN"/>
    <property type="match status" value="1"/>
</dbReference>
<dbReference type="Gene3D" id="1.20.120.330">
    <property type="entry name" value="Nucleotidyltransferases domain 2"/>
    <property type="match status" value="1"/>
</dbReference>
<dbReference type="Pfam" id="PF05168">
    <property type="entry name" value="HEPN"/>
    <property type="match status" value="1"/>
</dbReference>